<comment type="caution">
    <text evidence="2">The sequence shown here is derived from an EMBL/GenBank/DDBJ whole genome shotgun (WGS) entry which is preliminary data.</text>
</comment>
<keyword evidence="1" id="KW-0472">Membrane</keyword>
<dbReference type="AlphaFoldDB" id="A0AB36R450"/>
<proteinExistence type="predicted"/>
<dbReference type="EMBL" id="NPKI01000037">
    <property type="protein sequence ID" value="PAP99095.1"/>
    <property type="molecule type" value="Genomic_DNA"/>
</dbReference>
<reference evidence="3" key="1">
    <citation type="submission" date="2017-08" db="EMBL/GenBank/DDBJ databases">
        <title>Mesorhizobium wenxinae sp. nov., a novel rhizobial species isolated from root nodules of chickpea (Cicer arietinum L.).</title>
        <authorList>
            <person name="Zhang J."/>
        </authorList>
    </citation>
    <scope>NUCLEOTIDE SEQUENCE [LARGE SCALE GENOMIC DNA]</scope>
    <source>
        <strain evidence="3">USDA 3392</strain>
    </source>
</reference>
<keyword evidence="1" id="KW-1133">Transmembrane helix</keyword>
<name>A0AB36R450_9HYPH</name>
<evidence type="ECO:0008006" key="4">
    <source>
        <dbReference type="Google" id="ProtNLM"/>
    </source>
</evidence>
<keyword evidence="1" id="KW-0812">Transmembrane</keyword>
<sequence>MSWFETIRRKIRHRADRKGEATPPPFPTMSTFLGIAAVMIVIWLLAYGLPHLLSASDRSVPSNNFDTGATK</sequence>
<evidence type="ECO:0000313" key="2">
    <source>
        <dbReference type="EMBL" id="PAP99095.1"/>
    </source>
</evidence>
<evidence type="ECO:0000313" key="3">
    <source>
        <dbReference type="Proteomes" id="UP000216215"/>
    </source>
</evidence>
<dbReference type="Proteomes" id="UP000216215">
    <property type="component" value="Unassembled WGS sequence"/>
</dbReference>
<evidence type="ECO:0000256" key="1">
    <source>
        <dbReference type="SAM" id="Phobius"/>
    </source>
</evidence>
<keyword evidence="3" id="KW-1185">Reference proteome</keyword>
<accession>A0AB36R450</accession>
<dbReference type="RefSeq" id="WP_095488443.1">
    <property type="nucleotide sequence ID" value="NZ_CP088151.1"/>
</dbReference>
<protein>
    <recommendedName>
        <fullName evidence="4">ABC transporter permease</fullName>
    </recommendedName>
</protein>
<organism evidence="2 3">
    <name type="scientific">Mesorhizobium mediterraneum</name>
    <dbReference type="NCBI Taxonomy" id="43617"/>
    <lineage>
        <taxon>Bacteria</taxon>
        <taxon>Pseudomonadati</taxon>
        <taxon>Pseudomonadota</taxon>
        <taxon>Alphaproteobacteria</taxon>
        <taxon>Hyphomicrobiales</taxon>
        <taxon>Phyllobacteriaceae</taxon>
        <taxon>Mesorhizobium</taxon>
    </lineage>
</organism>
<gene>
    <name evidence="2" type="ORF">CIT25_27850</name>
</gene>
<feature type="transmembrane region" description="Helical" evidence="1">
    <location>
        <begin position="29"/>
        <end position="49"/>
    </location>
</feature>